<dbReference type="PANTHER" id="PTHR42973">
    <property type="entry name" value="BINDING OXIDOREDUCTASE, PUTATIVE (AFU_ORTHOLOGUE AFUA_1G17690)-RELATED"/>
    <property type="match status" value="1"/>
</dbReference>
<evidence type="ECO:0000256" key="6">
    <source>
        <dbReference type="SAM" id="SignalP"/>
    </source>
</evidence>
<dbReference type="PROSITE" id="PS51387">
    <property type="entry name" value="FAD_PCMH"/>
    <property type="match status" value="1"/>
</dbReference>
<evidence type="ECO:0000259" key="7">
    <source>
        <dbReference type="PROSITE" id="PS51387"/>
    </source>
</evidence>
<dbReference type="EMBL" id="KX264290">
    <property type="protein sequence ID" value="ANM86677.1"/>
    <property type="molecule type" value="Genomic_DNA"/>
</dbReference>
<keyword evidence="5" id="KW-0560">Oxidoreductase</keyword>
<dbReference type="AlphaFoldDB" id="A0A1Z1C4Z3"/>
<comment type="cofactor">
    <cofactor evidence="1">
        <name>FAD</name>
        <dbReference type="ChEBI" id="CHEBI:57692"/>
    </cofactor>
</comment>
<evidence type="ECO:0000256" key="3">
    <source>
        <dbReference type="ARBA" id="ARBA00022630"/>
    </source>
</evidence>
<feature type="domain" description="FAD-binding PCMH-type" evidence="7">
    <location>
        <begin position="115"/>
        <end position="296"/>
    </location>
</feature>
<accession>A0A1Z1C4Z3</accession>
<dbReference type="Gene3D" id="3.30.465.10">
    <property type="match status" value="2"/>
</dbReference>
<dbReference type="Pfam" id="PF08031">
    <property type="entry name" value="BBE"/>
    <property type="match status" value="1"/>
</dbReference>
<evidence type="ECO:0000256" key="4">
    <source>
        <dbReference type="ARBA" id="ARBA00022827"/>
    </source>
</evidence>
<dbReference type="GO" id="GO:0016491">
    <property type="term" value="F:oxidoreductase activity"/>
    <property type="evidence" value="ECO:0007669"/>
    <property type="project" value="UniProtKB-KW"/>
</dbReference>
<dbReference type="SUPFAM" id="SSF56176">
    <property type="entry name" value="FAD-binding/transporter-associated domain-like"/>
    <property type="match status" value="1"/>
</dbReference>
<protein>
    <submittedName>
        <fullName evidence="8">Putative 6-hydroxy-D-nicotine oxidase</fullName>
    </submittedName>
</protein>
<feature type="signal peptide" evidence="6">
    <location>
        <begin position="1"/>
        <end position="18"/>
    </location>
</feature>
<dbReference type="InterPro" id="IPR050416">
    <property type="entry name" value="FAD-linked_Oxidoreductase"/>
</dbReference>
<keyword evidence="3" id="KW-0285">Flavoprotein</keyword>
<dbReference type="InterPro" id="IPR016169">
    <property type="entry name" value="FAD-bd_PCMH_sub2"/>
</dbReference>
<evidence type="ECO:0000313" key="8">
    <source>
        <dbReference type="EMBL" id="ANM86677.1"/>
    </source>
</evidence>
<dbReference type="InterPro" id="IPR006094">
    <property type="entry name" value="Oxid_FAD_bind_N"/>
</dbReference>
<dbReference type="InterPro" id="IPR036318">
    <property type="entry name" value="FAD-bd_PCMH-like_sf"/>
</dbReference>
<dbReference type="EMBL" id="MG777480">
    <property type="protein sequence ID" value="AUW30863.1"/>
    <property type="molecule type" value="Genomic_DNA"/>
</dbReference>
<dbReference type="InterPro" id="IPR012951">
    <property type="entry name" value="BBE"/>
</dbReference>
<reference evidence="9" key="2">
    <citation type="submission" date="2017-12" db="EMBL/GenBank/DDBJ databases">
        <title>Genome Sequencing Reveals a Rich Biosynthetic Potential.</title>
        <authorList>
            <person name="Bertrand R.L."/>
            <person name="Abdel-Hameed M.E."/>
            <person name="Sorensen J.L."/>
        </authorList>
    </citation>
    <scope>NUCLEOTIDE SEQUENCE</scope>
</reference>
<name>A0A1Z1C4Z3_CLAUC</name>
<evidence type="ECO:0000256" key="5">
    <source>
        <dbReference type="ARBA" id="ARBA00023002"/>
    </source>
</evidence>
<keyword evidence="6" id="KW-0732">Signal</keyword>
<evidence type="ECO:0000256" key="2">
    <source>
        <dbReference type="ARBA" id="ARBA00005466"/>
    </source>
</evidence>
<reference evidence="8" key="1">
    <citation type="submission" date="2016-05" db="EMBL/GenBank/DDBJ databases">
        <title>Lichen genome sequencing reveals its rich biosynthetic potential.</title>
        <authorList>
            <person name="Bertrand R.L."/>
            <person name="Abdel-Hameed M."/>
            <person name="Sorensen J.L."/>
        </authorList>
    </citation>
    <scope>NUCLEOTIDE SEQUENCE</scope>
</reference>
<dbReference type="Pfam" id="PF01565">
    <property type="entry name" value="FAD_binding_4"/>
    <property type="match status" value="1"/>
</dbReference>
<evidence type="ECO:0000313" key="9">
    <source>
        <dbReference type="EMBL" id="AUW30863.1"/>
    </source>
</evidence>
<dbReference type="GO" id="GO:0071949">
    <property type="term" value="F:FAD binding"/>
    <property type="evidence" value="ECO:0007669"/>
    <property type="project" value="InterPro"/>
</dbReference>
<organism evidence="8">
    <name type="scientific">Cladonia uncialis subsp. uncialis</name>
    <dbReference type="NCBI Taxonomy" id="180999"/>
    <lineage>
        <taxon>Eukaryota</taxon>
        <taxon>Fungi</taxon>
        <taxon>Dikarya</taxon>
        <taxon>Ascomycota</taxon>
        <taxon>Pezizomycotina</taxon>
        <taxon>Lecanoromycetes</taxon>
        <taxon>OSLEUM clade</taxon>
        <taxon>Lecanoromycetidae</taxon>
        <taxon>Lecanorales</taxon>
        <taxon>Lecanorineae</taxon>
        <taxon>Cladoniaceae</taxon>
        <taxon>Cladonia</taxon>
    </lineage>
</organism>
<dbReference type="InterPro" id="IPR016166">
    <property type="entry name" value="FAD-bd_PCMH"/>
</dbReference>
<proteinExistence type="inferred from homology"/>
<keyword evidence="4" id="KW-0274">FAD</keyword>
<comment type="similarity">
    <text evidence="2">Belongs to the oxygen-dependent FAD-linked oxidoreductase family.</text>
</comment>
<evidence type="ECO:0000256" key="1">
    <source>
        <dbReference type="ARBA" id="ARBA00001974"/>
    </source>
</evidence>
<sequence>MKFLILASVFVLARCANGQATAAGNKTCKCFPGDACWPSEQEWCDFNTTVGGRLIKTVPLGSPCHYPDYDAALCEVLQSEWLFPPVHINSSSSVQDPIFANASCDPFTPQNTSCLFGNYVRYTVNVTGPDDIAATIRFADENNIRLVIRNTAHDYVGRSTGAGGLAIWTHYLQGVEVKDWSDADYTGKAVKLAAGAQGLEVLEASSAVGLVVVTGECPSVGIAGGYTQSGGHSPLSTAFGLSADNTLEFEVVTADGKFVTANPSSPEYADLFWALSGSGAGNFGVVVSVTLKAHPDAMTSAASFTIAEPYLDYSAIVDAWHAALPDILDSGTMATYYAQKDLIDVYSITGYNRTQADLEDALVPFIESMAAMNVSLQPNYTQFASYHDHYAQYYGPLPVGIFGVAGELLMGGRLLLRDALPTVGPAINETFQLGIRLIGQAMNVSRFADPTRRAVLPQWRDAVVMSAYSFPYSFAVPFSDMVATQNNITDVVMPIIEQVTPNAGAYINEADFQQKDWQDVFFGSNYAKLLAIKTKYDPKGLFYNRIAVGSERWQILEDGRMCEA</sequence>
<dbReference type="PANTHER" id="PTHR42973:SF39">
    <property type="entry name" value="FAD-BINDING PCMH-TYPE DOMAIN-CONTAINING PROTEIN"/>
    <property type="match status" value="1"/>
</dbReference>
<feature type="chain" id="PRO_5013164953" evidence="6">
    <location>
        <begin position="19"/>
        <end position="564"/>
    </location>
</feature>